<evidence type="ECO:0000313" key="6">
    <source>
        <dbReference type="Proteomes" id="UP000501179"/>
    </source>
</evidence>
<keyword evidence="6" id="KW-1185">Reference proteome</keyword>
<dbReference type="InterPro" id="IPR023347">
    <property type="entry name" value="Lysozyme_dom_sf"/>
</dbReference>
<feature type="signal peptide" evidence="4">
    <location>
        <begin position="1"/>
        <end position="34"/>
    </location>
</feature>
<dbReference type="RefSeq" id="WP_167032688.1">
    <property type="nucleotide sequence ID" value="NZ_CP050177.1"/>
</dbReference>
<dbReference type="InterPro" id="IPR023346">
    <property type="entry name" value="Lysozyme-like_dom_sf"/>
</dbReference>
<evidence type="ECO:0000256" key="3">
    <source>
        <dbReference type="SAM" id="MobiDB-lite"/>
    </source>
</evidence>
<accession>A0A6G9H2T9</accession>
<name>A0A6G9H2T9_9ACTN</name>
<evidence type="ECO:0000256" key="2">
    <source>
        <dbReference type="ARBA" id="ARBA00022638"/>
    </source>
</evidence>
<dbReference type="SUPFAM" id="SSF53955">
    <property type="entry name" value="Lysozyme-like"/>
    <property type="match status" value="1"/>
</dbReference>
<dbReference type="Gene3D" id="1.10.530.40">
    <property type="match status" value="1"/>
</dbReference>
<dbReference type="EMBL" id="CP050177">
    <property type="protein sequence ID" value="QIQ04636.1"/>
    <property type="molecule type" value="Genomic_DNA"/>
</dbReference>
<dbReference type="InterPro" id="IPR052619">
    <property type="entry name" value="Phage_lysozyme-like"/>
</dbReference>
<evidence type="ECO:0000313" key="5">
    <source>
        <dbReference type="EMBL" id="QIQ04636.1"/>
    </source>
</evidence>
<dbReference type="GO" id="GO:0031640">
    <property type="term" value="P:killing of cells of another organism"/>
    <property type="evidence" value="ECO:0007669"/>
    <property type="project" value="UniProtKB-KW"/>
</dbReference>
<dbReference type="GO" id="GO:0042742">
    <property type="term" value="P:defense response to bacterium"/>
    <property type="evidence" value="ECO:0007669"/>
    <property type="project" value="UniProtKB-KW"/>
</dbReference>
<feature type="chain" id="PRO_5026228489" evidence="4">
    <location>
        <begin position="35"/>
        <end position="319"/>
    </location>
</feature>
<keyword evidence="2" id="KW-0081">Bacteriolytic enzyme</keyword>
<feature type="region of interest" description="Disordered" evidence="3">
    <location>
        <begin position="44"/>
        <end position="68"/>
    </location>
</feature>
<gene>
    <name evidence="5" type="ORF">HA039_22195</name>
</gene>
<dbReference type="KEGG" id="slia:HA039_22195"/>
<dbReference type="AlphaFoldDB" id="A0A6G9H2T9"/>
<organism evidence="5 6">
    <name type="scientific">Streptomyces liangshanensis</name>
    <dbReference type="NCBI Taxonomy" id="2717324"/>
    <lineage>
        <taxon>Bacteria</taxon>
        <taxon>Bacillati</taxon>
        <taxon>Actinomycetota</taxon>
        <taxon>Actinomycetes</taxon>
        <taxon>Kitasatosporales</taxon>
        <taxon>Streptomycetaceae</taxon>
        <taxon>Streptomyces</taxon>
    </lineage>
</organism>
<protein>
    <submittedName>
        <fullName evidence="5">Uncharacterized protein</fullName>
    </submittedName>
</protein>
<dbReference type="Proteomes" id="UP000501179">
    <property type="component" value="Chromosome"/>
</dbReference>
<dbReference type="GO" id="GO:0003796">
    <property type="term" value="F:lysozyme activity"/>
    <property type="evidence" value="ECO:0007669"/>
    <property type="project" value="InterPro"/>
</dbReference>
<keyword evidence="1" id="KW-0929">Antimicrobial</keyword>
<dbReference type="PANTHER" id="PTHR37406">
    <property type="entry name" value="T4-TYPE LYSOZYME 1-RELATED"/>
    <property type="match status" value="1"/>
</dbReference>
<sequence>MFRRRSSASRPLASLLAAAAVALPLLLTPVPAFAADLPKCVTQGPRQVGTLDPNDPGAPAPDEGPQMDRDQMLSFVAGGETPYGLDGNPHVYTNAQGRLAVGIGFELDAPDARRLIESVDADYDAIRSGSKVLTPFQIRVLFDVEITAAETYLRARLPSLDSLSGNRRAALMDVMFDAGPDRFDDLEFQAMINAVSQGQYSAAAMQLKRSEWAREASFRAKYDADLLTSAILCYVPVPSTPNWFPKRDPLVDERIKALTNGAAYVTGMIESGGHTSPTYFQRYFKSEQTCEATFSVETHGTSVDLVINIECRSSASPTR</sequence>
<dbReference type="PANTHER" id="PTHR37406:SF1">
    <property type="entry name" value="T4-TYPE LYSOZYME 1-RELATED"/>
    <property type="match status" value="1"/>
</dbReference>
<evidence type="ECO:0000256" key="1">
    <source>
        <dbReference type="ARBA" id="ARBA00022529"/>
    </source>
</evidence>
<keyword evidence="4" id="KW-0732">Signal</keyword>
<evidence type="ECO:0000256" key="4">
    <source>
        <dbReference type="SAM" id="SignalP"/>
    </source>
</evidence>
<proteinExistence type="predicted"/>
<reference evidence="5 6" key="1">
    <citation type="submission" date="2020-03" db="EMBL/GenBank/DDBJ databases">
        <title>A novel species.</title>
        <authorList>
            <person name="Gao J."/>
        </authorList>
    </citation>
    <scope>NUCLEOTIDE SEQUENCE [LARGE SCALE GENOMIC DNA]</scope>
    <source>
        <strain evidence="5 6">QMT-12</strain>
    </source>
</reference>